<protein>
    <recommendedName>
        <fullName evidence="1">Transcriptional regulator-like domain-containing protein</fullName>
    </recommendedName>
</protein>
<dbReference type="AlphaFoldDB" id="A0A239K7X0"/>
<dbReference type="InterPro" id="IPR045465">
    <property type="entry name" value="Trans_reg_dom"/>
</dbReference>
<sequence>MAGTAGLQVTQRALLDFPGFAQEFLRRNPAYVRDYDCVMTGGRRGDIAAREAMARRWGLCFPMSAVPLGARKSCALVGGDLRLHQHPRRGAAGMPGG</sequence>
<keyword evidence="3" id="KW-1185">Reference proteome</keyword>
<evidence type="ECO:0000259" key="1">
    <source>
        <dbReference type="Pfam" id="PF20109"/>
    </source>
</evidence>
<feature type="domain" description="Transcriptional regulator-like" evidence="1">
    <location>
        <begin position="15"/>
        <end position="62"/>
    </location>
</feature>
<dbReference type="Pfam" id="PF20109">
    <property type="entry name" value="Trans_reg_dom"/>
    <property type="match status" value="1"/>
</dbReference>
<accession>A0A239K7X0</accession>
<dbReference type="RefSeq" id="WP_197411994.1">
    <property type="nucleotide sequence ID" value="NZ_CP076394.1"/>
</dbReference>
<evidence type="ECO:0000313" key="3">
    <source>
        <dbReference type="Proteomes" id="UP000198339"/>
    </source>
</evidence>
<name>A0A239K7X0_9SPHN</name>
<organism evidence="2 3">
    <name type="scientific">Sphingopyxis indica</name>
    <dbReference type="NCBI Taxonomy" id="436663"/>
    <lineage>
        <taxon>Bacteria</taxon>
        <taxon>Pseudomonadati</taxon>
        <taxon>Pseudomonadota</taxon>
        <taxon>Alphaproteobacteria</taxon>
        <taxon>Sphingomonadales</taxon>
        <taxon>Sphingomonadaceae</taxon>
        <taxon>Sphingopyxis</taxon>
    </lineage>
</organism>
<evidence type="ECO:0000313" key="2">
    <source>
        <dbReference type="EMBL" id="SNT14467.1"/>
    </source>
</evidence>
<reference evidence="2 3" key="1">
    <citation type="submission" date="2017-06" db="EMBL/GenBank/DDBJ databases">
        <authorList>
            <person name="Kim H.J."/>
            <person name="Triplett B.A."/>
        </authorList>
    </citation>
    <scope>NUCLEOTIDE SEQUENCE [LARGE SCALE GENOMIC DNA]</scope>
    <source>
        <strain evidence="2 3">DS15</strain>
    </source>
</reference>
<gene>
    <name evidence="2" type="ORF">SAMN06295955_11331</name>
</gene>
<dbReference type="Proteomes" id="UP000198339">
    <property type="component" value="Unassembled WGS sequence"/>
</dbReference>
<dbReference type="EMBL" id="FZPA01000013">
    <property type="protein sequence ID" value="SNT14467.1"/>
    <property type="molecule type" value="Genomic_DNA"/>
</dbReference>
<proteinExistence type="predicted"/>